<dbReference type="Gene3D" id="3.10.110.10">
    <property type="entry name" value="Ubiquitin Conjugating Enzyme"/>
    <property type="match status" value="1"/>
</dbReference>
<dbReference type="InterPro" id="IPR016135">
    <property type="entry name" value="UBQ-conjugating_enzyme/RWD"/>
</dbReference>
<proteinExistence type="predicted"/>
<evidence type="ECO:0000256" key="1">
    <source>
        <dbReference type="SAM" id="MobiDB-lite"/>
    </source>
</evidence>
<keyword evidence="4" id="KW-1185">Reference proteome</keyword>
<dbReference type="InterPro" id="IPR040213">
    <property type="entry name" value="GIR2-like"/>
</dbReference>
<dbReference type="PROSITE" id="PS50908">
    <property type="entry name" value="RWD"/>
    <property type="match status" value="1"/>
</dbReference>
<evidence type="ECO:0000313" key="3">
    <source>
        <dbReference type="EMBL" id="RUS29281.1"/>
    </source>
</evidence>
<evidence type="ECO:0000259" key="2">
    <source>
        <dbReference type="PROSITE" id="PS50908"/>
    </source>
</evidence>
<feature type="compositionally biased region" description="Basic and acidic residues" evidence="1">
    <location>
        <begin position="154"/>
        <end position="173"/>
    </location>
</feature>
<dbReference type="CDD" id="cd23823">
    <property type="entry name" value="RWD_GCN2"/>
    <property type="match status" value="1"/>
</dbReference>
<dbReference type="Pfam" id="PF16543">
    <property type="entry name" value="DFRP_C"/>
    <property type="match status" value="1"/>
</dbReference>
<gene>
    <name evidence="3" type="ORF">BC938DRAFT_480848</name>
</gene>
<dbReference type="Proteomes" id="UP000274822">
    <property type="component" value="Unassembled WGS sequence"/>
</dbReference>
<feature type="region of interest" description="Disordered" evidence="1">
    <location>
        <begin position="154"/>
        <end position="178"/>
    </location>
</feature>
<dbReference type="InterPro" id="IPR032378">
    <property type="entry name" value="ZC3H15/TMA46_C"/>
</dbReference>
<feature type="domain" description="RWD" evidence="2">
    <location>
        <begin position="25"/>
        <end position="144"/>
    </location>
</feature>
<protein>
    <submittedName>
        <fullName evidence="3">Ubiquitin-conjugating enzyme/RWD-like protein</fullName>
    </submittedName>
</protein>
<dbReference type="FunFam" id="3.10.110.10:FF:000050">
    <property type="entry name" value="eIF-2-alpha kinase GCN2"/>
    <property type="match status" value="1"/>
</dbReference>
<dbReference type="EMBL" id="RBNJ01005364">
    <property type="protein sequence ID" value="RUS29281.1"/>
    <property type="molecule type" value="Genomic_DNA"/>
</dbReference>
<dbReference type="GO" id="GO:0009893">
    <property type="term" value="P:positive regulation of metabolic process"/>
    <property type="evidence" value="ECO:0007669"/>
    <property type="project" value="UniProtKB-ARBA"/>
</dbReference>
<dbReference type="AlphaFoldDB" id="A0A433QIA1"/>
<dbReference type="GO" id="GO:0051246">
    <property type="term" value="P:regulation of protein metabolic process"/>
    <property type="evidence" value="ECO:0007669"/>
    <property type="project" value="UniProtKB-ARBA"/>
</dbReference>
<reference evidence="3 4" key="1">
    <citation type="journal article" date="2018" name="New Phytol.">
        <title>Phylogenomics of Endogonaceae and evolution of mycorrhizas within Mucoromycota.</title>
        <authorList>
            <person name="Chang Y."/>
            <person name="Desiro A."/>
            <person name="Na H."/>
            <person name="Sandor L."/>
            <person name="Lipzen A."/>
            <person name="Clum A."/>
            <person name="Barry K."/>
            <person name="Grigoriev I.V."/>
            <person name="Martin F.M."/>
            <person name="Stajich J.E."/>
            <person name="Smith M.E."/>
            <person name="Bonito G."/>
            <person name="Spatafora J.W."/>
        </authorList>
    </citation>
    <scope>NUCLEOTIDE SEQUENCE [LARGE SCALE GENOMIC DNA]</scope>
    <source>
        <strain evidence="3 4">AD002</strain>
    </source>
</reference>
<dbReference type="SMART" id="SM00591">
    <property type="entry name" value="RWD"/>
    <property type="match status" value="1"/>
</dbReference>
<name>A0A433QIA1_9FUNG</name>
<sequence>MKFATRHSITNSPYEMTDYAEEQRNELEALQSIYPDEFEREPGQSTQLTHLITFTEISDTEFRIHIEPDDQDPTEPCILALHVTYTPNYPDELPIIEIEQETASMESIYYDKLAAEVTRVAEDSIGMVMTFTLASLLKENLTQMIIDRRTAREEADAERVRQEIEGRPEPRDHGTRHRDRTTHLRVLFTATRVQAEEAKFRGTRVSAQIFMEWKARFDKEMTEKELAEKGRVKDIKGKLTGRQLFETDKSLVQSDVNLIEEGDVAVDISLFEREENFESDSDDEENAVWRNFGDDD</sequence>
<dbReference type="InterPro" id="IPR006575">
    <property type="entry name" value="RWD_dom"/>
</dbReference>
<dbReference type="GO" id="GO:0033554">
    <property type="term" value="P:cellular response to stress"/>
    <property type="evidence" value="ECO:0007669"/>
    <property type="project" value="UniProtKB-ARBA"/>
</dbReference>
<feature type="region of interest" description="Disordered" evidence="1">
    <location>
        <begin position="275"/>
        <end position="296"/>
    </location>
</feature>
<evidence type="ECO:0000313" key="4">
    <source>
        <dbReference type="Proteomes" id="UP000274822"/>
    </source>
</evidence>
<accession>A0A433QIA1</accession>
<organism evidence="3 4">
    <name type="scientific">Jimgerdemannia flammicorona</name>
    <dbReference type="NCBI Taxonomy" id="994334"/>
    <lineage>
        <taxon>Eukaryota</taxon>
        <taxon>Fungi</taxon>
        <taxon>Fungi incertae sedis</taxon>
        <taxon>Mucoromycota</taxon>
        <taxon>Mucoromycotina</taxon>
        <taxon>Endogonomycetes</taxon>
        <taxon>Endogonales</taxon>
        <taxon>Endogonaceae</taxon>
        <taxon>Jimgerdemannia</taxon>
    </lineage>
</organism>
<dbReference type="SUPFAM" id="SSF54495">
    <property type="entry name" value="UBC-like"/>
    <property type="match status" value="1"/>
</dbReference>
<comment type="caution">
    <text evidence="3">The sequence shown here is derived from an EMBL/GenBank/DDBJ whole genome shotgun (WGS) entry which is preliminary data.</text>
</comment>
<feature type="compositionally biased region" description="Acidic residues" evidence="1">
    <location>
        <begin position="277"/>
        <end position="286"/>
    </location>
</feature>
<dbReference type="PANTHER" id="PTHR12292">
    <property type="entry name" value="RWD DOMAIN-CONTAINING PROTEIN"/>
    <property type="match status" value="1"/>
</dbReference>
<dbReference type="Pfam" id="PF05773">
    <property type="entry name" value="RWD"/>
    <property type="match status" value="1"/>
</dbReference>
<dbReference type="GO" id="GO:0010468">
    <property type="term" value="P:regulation of gene expression"/>
    <property type="evidence" value="ECO:0007669"/>
    <property type="project" value="UniProtKB-ARBA"/>
</dbReference>